<dbReference type="EMBL" id="JAWWNJ010000101">
    <property type="protein sequence ID" value="KAK6995866.1"/>
    <property type="molecule type" value="Genomic_DNA"/>
</dbReference>
<reference evidence="2 3" key="1">
    <citation type="journal article" date="2024" name="J Genomics">
        <title>Draft genome sequencing and assembly of Favolaschia claudopus CIRM-BRFM 2984 isolated from oak limbs.</title>
        <authorList>
            <person name="Navarro D."/>
            <person name="Drula E."/>
            <person name="Chaduli D."/>
            <person name="Cazenave R."/>
            <person name="Ahrendt S."/>
            <person name="Wang J."/>
            <person name="Lipzen A."/>
            <person name="Daum C."/>
            <person name="Barry K."/>
            <person name="Grigoriev I.V."/>
            <person name="Favel A."/>
            <person name="Rosso M.N."/>
            <person name="Martin F."/>
        </authorList>
    </citation>
    <scope>NUCLEOTIDE SEQUENCE [LARGE SCALE GENOMIC DNA]</scope>
    <source>
        <strain evidence="2 3">CIRM-BRFM 2984</strain>
    </source>
</reference>
<evidence type="ECO:0000313" key="3">
    <source>
        <dbReference type="Proteomes" id="UP001362999"/>
    </source>
</evidence>
<evidence type="ECO:0000256" key="1">
    <source>
        <dbReference type="SAM" id="MobiDB-lite"/>
    </source>
</evidence>
<gene>
    <name evidence="2" type="ORF">R3P38DRAFT_2800724</name>
</gene>
<evidence type="ECO:0000313" key="2">
    <source>
        <dbReference type="EMBL" id="KAK6995866.1"/>
    </source>
</evidence>
<feature type="region of interest" description="Disordered" evidence="1">
    <location>
        <begin position="477"/>
        <end position="498"/>
    </location>
</feature>
<comment type="caution">
    <text evidence="2">The sequence shown here is derived from an EMBL/GenBank/DDBJ whole genome shotgun (WGS) entry which is preliminary data.</text>
</comment>
<accession>A0AAV9ZXT9</accession>
<dbReference type="AlphaFoldDB" id="A0AAV9ZXT9"/>
<organism evidence="2 3">
    <name type="scientific">Favolaschia claudopus</name>
    <dbReference type="NCBI Taxonomy" id="2862362"/>
    <lineage>
        <taxon>Eukaryota</taxon>
        <taxon>Fungi</taxon>
        <taxon>Dikarya</taxon>
        <taxon>Basidiomycota</taxon>
        <taxon>Agaricomycotina</taxon>
        <taxon>Agaricomycetes</taxon>
        <taxon>Agaricomycetidae</taxon>
        <taxon>Agaricales</taxon>
        <taxon>Marasmiineae</taxon>
        <taxon>Mycenaceae</taxon>
        <taxon>Favolaschia</taxon>
    </lineage>
</organism>
<name>A0AAV9ZXT9_9AGAR</name>
<keyword evidence="3" id="KW-1185">Reference proteome</keyword>
<feature type="region of interest" description="Disordered" evidence="1">
    <location>
        <begin position="528"/>
        <end position="547"/>
    </location>
</feature>
<proteinExistence type="predicted"/>
<sequence>MRQRPINDTNVKASSIDSGCACRNQVLGTVKYSRSITQSMEVREKGVKCREELTLLGVRFHAIDFGERASFDSRVASKFLKALLTRGNKGSFWDSGRVPGRNAKPWVEKGYEWNLKSNGHRLGLKGIKLNQIGTGWACIESKWKLKSVKAGLEKLNGFTRNHIRNLILVESTQVKPVNEPKIEGKRLAEKPEIAVPEVQTDRFDASTGFRVRVEKKAGGIDEKSVRDGGKRAVTAAGGLSMFRAASPLLSLIDAMSRFEVSGERSGISVVGVFKAAKWDKLTASCSTAEHGDLVTGRWKREFYGGDARRAPKRLVLSVWRSRGRWAGKGNEVEKVGETYPSSLNQIRPGSEYEATRLEWKFEKMDRAYSKSSGARLADTDATRSQTSWKVLDFEGRLTVNALEISCRLIVKIGRLKMCLAGVERWCWRLFGNSQRARNSKDEVRETQMKKENGRKAYTSKRTAHVLVVVRTAEEVNRDQGLGGGGMDKWKTSPKSMRQRRYERSGTRPLAGSFHAEKGQAVRVAGMRGGRAGWHKQARWQRSDKSSRDHRWVIDAAAAAGLKTTPSL</sequence>
<protein>
    <submittedName>
        <fullName evidence="2">Uncharacterized protein</fullName>
    </submittedName>
</protein>
<dbReference type="Proteomes" id="UP001362999">
    <property type="component" value="Unassembled WGS sequence"/>
</dbReference>